<sequence>MKDAPWQSDTCRTQSQENKQRLCHEENHIRMLKQLRGACQFTPSDSGWETPSQSLLMDQSCLEAIVPVINRGTYLHNGPQFPEIDLSLIFVCDQLDGTSTSCDREESFLAAAERFLQEENRRAQDFERILNSHIEELQRQSEDTVTKYTSHGYGTCITAS</sequence>
<gene>
    <name evidence="3" type="ORF">SPARVUS_LOCUS12744456</name>
</gene>
<evidence type="ECO:0000313" key="3">
    <source>
        <dbReference type="EMBL" id="CAI9600430.1"/>
    </source>
</evidence>
<evidence type="ECO:0000256" key="1">
    <source>
        <dbReference type="SAM" id="Coils"/>
    </source>
</evidence>
<dbReference type="Proteomes" id="UP001162483">
    <property type="component" value="Unassembled WGS sequence"/>
</dbReference>
<evidence type="ECO:0000259" key="2">
    <source>
        <dbReference type="Pfam" id="PF25771"/>
    </source>
</evidence>
<feature type="domain" description="CEP63/Deup1 CEP152 binding coiled coil" evidence="2">
    <location>
        <begin position="113"/>
        <end position="148"/>
    </location>
</feature>
<protein>
    <recommendedName>
        <fullName evidence="2">CEP63/Deup1 CEP152 binding coiled coil domain-containing protein</fullName>
    </recommendedName>
</protein>
<keyword evidence="4" id="KW-1185">Reference proteome</keyword>
<comment type="caution">
    <text evidence="3">The sequence shown here is derived from an EMBL/GenBank/DDBJ whole genome shotgun (WGS) entry which is preliminary data.</text>
</comment>
<proteinExistence type="predicted"/>
<dbReference type="EMBL" id="CATNWA010017427">
    <property type="protein sequence ID" value="CAI9600430.1"/>
    <property type="molecule type" value="Genomic_DNA"/>
</dbReference>
<organism evidence="3 4">
    <name type="scientific">Staurois parvus</name>
    <dbReference type="NCBI Taxonomy" id="386267"/>
    <lineage>
        <taxon>Eukaryota</taxon>
        <taxon>Metazoa</taxon>
        <taxon>Chordata</taxon>
        <taxon>Craniata</taxon>
        <taxon>Vertebrata</taxon>
        <taxon>Euteleostomi</taxon>
        <taxon>Amphibia</taxon>
        <taxon>Batrachia</taxon>
        <taxon>Anura</taxon>
        <taxon>Neobatrachia</taxon>
        <taxon>Ranoidea</taxon>
        <taxon>Ranidae</taxon>
        <taxon>Staurois</taxon>
    </lineage>
</organism>
<evidence type="ECO:0000313" key="4">
    <source>
        <dbReference type="Proteomes" id="UP001162483"/>
    </source>
</evidence>
<name>A0ABN9FTM1_9NEOB</name>
<feature type="coiled-coil region" evidence="1">
    <location>
        <begin position="109"/>
        <end position="143"/>
    </location>
</feature>
<dbReference type="InterPro" id="IPR057656">
    <property type="entry name" value="CEP63/Deup1_CC"/>
</dbReference>
<keyword evidence="1" id="KW-0175">Coiled coil</keyword>
<dbReference type="Pfam" id="PF25771">
    <property type="entry name" value="CC_CEP152-bind"/>
    <property type="match status" value="1"/>
</dbReference>
<reference evidence="3" key="1">
    <citation type="submission" date="2023-05" db="EMBL/GenBank/DDBJ databases">
        <authorList>
            <person name="Stuckert A."/>
        </authorList>
    </citation>
    <scope>NUCLEOTIDE SEQUENCE</scope>
</reference>
<accession>A0ABN9FTM1</accession>